<dbReference type="CDD" id="cd02042">
    <property type="entry name" value="ParAB_family"/>
    <property type="match status" value="1"/>
</dbReference>
<dbReference type="PANTHER" id="PTHR13696">
    <property type="entry name" value="P-LOOP CONTAINING NUCLEOSIDE TRIPHOSPHATE HYDROLASE"/>
    <property type="match status" value="1"/>
</dbReference>
<dbReference type="InterPro" id="IPR025669">
    <property type="entry name" value="AAA_dom"/>
</dbReference>
<reference evidence="3" key="1">
    <citation type="journal article" date="2019" name="Int. J. Syst. Evol. Microbiol.">
        <title>The Global Catalogue of Microorganisms (GCM) 10K type strain sequencing project: providing services to taxonomists for standard genome sequencing and annotation.</title>
        <authorList>
            <consortium name="The Broad Institute Genomics Platform"/>
            <consortium name="The Broad Institute Genome Sequencing Center for Infectious Disease"/>
            <person name="Wu L."/>
            <person name="Ma J."/>
        </authorList>
    </citation>
    <scope>NUCLEOTIDE SEQUENCE [LARGE SCALE GENOMIC DNA]</scope>
    <source>
        <strain evidence="3">CCTCC AB 2017081</strain>
    </source>
</reference>
<dbReference type="InterPro" id="IPR027417">
    <property type="entry name" value="P-loop_NTPase"/>
</dbReference>
<dbReference type="Proteomes" id="UP001595803">
    <property type="component" value="Unassembled WGS sequence"/>
</dbReference>
<sequence>MLRSMLRVLLRKHLNADQWHPLERLMPHGVDGSVQLTGFLAVTSAAPDPPDRTAAVNRRLSPQLSQEREAALQRDLCAGLTGKTMGPARYRDRVKIATVFNHAGGAGKTSMVRDVGHQLATQGQRVLLIDLDPQASLTKWLGVEHVDLSETVYPVALEGQALPAPRSVHGLHLVPSHISLSLAEAQISGQIGAVLTLRHALVQLKDTYDVVLIDSPPSLGQLAALGALAADHLIVPVLTQQKGLDALPGLQSALELYHRLRPELSVALYVPTMYEGRRSHDREVLQALRDILPNLSPPVPLRGAVWLDSSSAGQPVGVFAAGSPVHRDVQDLTRSVMEALNLDVPA</sequence>
<organism evidence="2 3">
    <name type="scientific">Deinococcus rufus</name>
    <dbReference type="NCBI Taxonomy" id="2136097"/>
    <lineage>
        <taxon>Bacteria</taxon>
        <taxon>Thermotogati</taxon>
        <taxon>Deinococcota</taxon>
        <taxon>Deinococci</taxon>
        <taxon>Deinococcales</taxon>
        <taxon>Deinococcaceae</taxon>
        <taxon>Deinococcus</taxon>
    </lineage>
</organism>
<evidence type="ECO:0000313" key="2">
    <source>
        <dbReference type="EMBL" id="MFC3833651.1"/>
    </source>
</evidence>
<dbReference type="EMBL" id="JBHRZG010000012">
    <property type="protein sequence ID" value="MFC3833651.1"/>
    <property type="molecule type" value="Genomic_DNA"/>
</dbReference>
<dbReference type="PANTHER" id="PTHR13696:SF52">
    <property type="entry name" value="PARA FAMILY PROTEIN CT_582"/>
    <property type="match status" value="1"/>
</dbReference>
<keyword evidence="3" id="KW-1185">Reference proteome</keyword>
<protein>
    <submittedName>
        <fullName evidence="2">ParA family protein</fullName>
    </submittedName>
</protein>
<dbReference type="InterPro" id="IPR050678">
    <property type="entry name" value="DNA_Partitioning_ATPase"/>
</dbReference>
<evidence type="ECO:0000313" key="3">
    <source>
        <dbReference type="Proteomes" id="UP001595803"/>
    </source>
</evidence>
<proteinExistence type="predicted"/>
<evidence type="ECO:0000259" key="1">
    <source>
        <dbReference type="Pfam" id="PF13614"/>
    </source>
</evidence>
<gene>
    <name evidence="2" type="ORF">ACFOSB_12350</name>
</gene>
<accession>A0ABV7ZBI3</accession>
<feature type="domain" description="AAA" evidence="1">
    <location>
        <begin position="95"/>
        <end position="257"/>
    </location>
</feature>
<dbReference type="RefSeq" id="WP_380102237.1">
    <property type="nucleotide sequence ID" value="NZ_JBHRZG010000012.1"/>
</dbReference>
<dbReference type="Gene3D" id="3.40.50.300">
    <property type="entry name" value="P-loop containing nucleotide triphosphate hydrolases"/>
    <property type="match status" value="1"/>
</dbReference>
<dbReference type="SUPFAM" id="SSF52540">
    <property type="entry name" value="P-loop containing nucleoside triphosphate hydrolases"/>
    <property type="match status" value="1"/>
</dbReference>
<comment type="caution">
    <text evidence="2">The sequence shown here is derived from an EMBL/GenBank/DDBJ whole genome shotgun (WGS) entry which is preliminary data.</text>
</comment>
<dbReference type="Pfam" id="PF13614">
    <property type="entry name" value="AAA_31"/>
    <property type="match status" value="1"/>
</dbReference>
<name>A0ABV7ZBI3_9DEIO</name>